<comment type="caution">
    <text evidence="3">The sequence shown here is derived from an EMBL/GenBank/DDBJ whole genome shotgun (WGS) entry which is preliminary data.</text>
</comment>
<dbReference type="AlphaFoldDB" id="A0A0N0NKF9"/>
<organism evidence="3 4">
    <name type="scientific">Cyphellophora attinorum</name>
    <dbReference type="NCBI Taxonomy" id="1664694"/>
    <lineage>
        <taxon>Eukaryota</taxon>
        <taxon>Fungi</taxon>
        <taxon>Dikarya</taxon>
        <taxon>Ascomycota</taxon>
        <taxon>Pezizomycotina</taxon>
        <taxon>Eurotiomycetes</taxon>
        <taxon>Chaetothyriomycetidae</taxon>
        <taxon>Chaetothyriales</taxon>
        <taxon>Cyphellophoraceae</taxon>
        <taxon>Cyphellophora</taxon>
    </lineage>
</organism>
<dbReference type="EMBL" id="LFJN01000022">
    <property type="protein sequence ID" value="KPI37799.1"/>
    <property type="molecule type" value="Genomic_DNA"/>
</dbReference>
<dbReference type="GeneID" id="28733060"/>
<feature type="region of interest" description="Disordered" evidence="1">
    <location>
        <begin position="191"/>
        <end position="261"/>
    </location>
</feature>
<reference evidence="3 4" key="1">
    <citation type="submission" date="2015-06" db="EMBL/GenBank/DDBJ databases">
        <title>Draft genome of the ant-associated black yeast Phialophora attae CBS 131958.</title>
        <authorList>
            <person name="Moreno L.F."/>
            <person name="Stielow B.J."/>
            <person name="de Hoog S."/>
            <person name="Vicente V.A."/>
            <person name="Weiss V.A."/>
            <person name="de Vries M."/>
            <person name="Cruz L.M."/>
            <person name="Souza E.M."/>
        </authorList>
    </citation>
    <scope>NUCLEOTIDE SEQUENCE [LARGE SCALE GENOMIC DNA]</scope>
    <source>
        <strain evidence="3 4">CBS 131958</strain>
    </source>
</reference>
<evidence type="ECO:0000259" key="2">
    <source>
        <dbReference type="Pfam" id="PF20253"/>
    </source>
</evidence>
<evidence type="ECO:0000256" key="1">
    <source>
        <dbReference type="SAM" id="MobiDB-lite"/>
    </source>
</evidence>
<proteinExistence type="predicted"/>
<dbReference type="InterPro" id="IPR046539">
    <property type="entry name" value="DUF6604"/>
</dbReference>
<evidence type="ECO:0000313" key="3">
    <source>
        <dbReference type="EMBL" id="KPI37799.1"/>
    </source>
</evidence>
<gene>
    <name evidence="3" type="ORF">AB675_130</name>
</gene>
<dbReference type="Proteomes" id="UP000038010">
    <property type="component" value="Unassembled WGS sequence"/>
</dbReference>
<keyword evidence="4" id="KW-1185">Reference proteome</keyword>
<protein>
    <recommendedName>
        <fullName evidence="2">DUF6604 domain-containing protein</fullName>
    </recommendedName>
</protein>
<sequence length="379" mass="42820">MAASSRSRPSVRQMVQENVDEYHDFQRAVENFIKSHGVKVHTTEDWDFAPFHVLNARAGKPIPTQVLRLLNCAIRGRRDVVDSFTARHVDGNLDQSNILHRRFVEKLRAVRRIWFPENARDATPEASELGVKPVPALPVIPTAKRQPKTAYIAPTATDTHSLPIDQRIQLAIDSMLHRQDLDVETGELVNTPIPNAAAPSTAKSSTATTRHPVFEPLKKRREKEAAKQPARQQAAESDPEYIVISSDEEDDTDDQATRGRPELALDQDQIIPSIETGPNLAGTPTVRRSTRLNGQERMHYEPNGQWRVHFRERGHELEVWTKMGEPFLTLKSKIEAQRFPQRLLMAGETVDAWTREFGSNKKLSNVAVRTFADMGTLMV</sequence>
<dbReference type="RefSeq" id="XP_017997762.1">
    <property type="nucleotide sequence ID" value="XM_018141191.1"/>
</dbReference>
<feature type="domain" description="DUF6604" evidence="2">
    <location>
        <begin position="56"/>
        <end position="125"/>
    </location>
</feature>
<feature type="compositionally biased region" description="Basic and acidic residues" evidence="1">
    <location>
        <begin position="212"/>
        <end position="226"/>
    </location>
</feature>
<dbReference type="VEuPathDB" id="FungiDB:AB675_130"/>
<dbReference type="Pfam" id="PF20253">
    <property type="entry name" value="DUF6604"/>
    <property type="match status" value="1"/>
</dbReference>
<evidence type="ECO:0000313" key="4">
    <source>
        <dbReference type="Proteomes" id="UP000038010"/>
    </source>
</evidence>
<feature type="compositionally biased region" description="Low complexity" evidence="1">
    <location>
        <begin position="196"/>
        <end position="209"/>
    </location>
</feature>
<accession>A0A0N0NKF9</accession>
<name>A0A0N0NKF9_9EURO</name>